<dbReference type="GO" id="GO:0030170">
    <property type="term" value="F:pyridoxal phosphate binding"/>
    <property type="evidence" value="ECO:0007669"/>
    <property type="project" value="InterPro"/>
</dbReference>
<name>D0WGL8_SLAES</name>
<dbReference type="InterPro" id="IPR000524">
    <property type="entry name" value="Tscrpt_reg_HTH_GntR"/>
</dbReference>
<gene>
    <name evidence="7" type="ORF">HMPREF0762_00972</name>
</gene>
<evidence type="ECO:0000256" key="2">
    <source>
        <dbReference type="ARBA" id="ARBA00022898"/>
    </source>
</evidence>
<dbReference type="InterPro" id="IPR004839">
    <property type="entry name" value="Aminotransferase_I/II_large"/>
</dbReference>
<dbReference type="GeneID" id="85007527"/>
<dbReference type="GO" id="GO:0003677">
    <property type="term" value="F:DNA binding"/>
    <property type="evidence" value="ECO:0007669"/>
    <property type="project" value="UniProtKB-KW"/>
</dbReference>
<comment type="similarity">
    <text evidence="1">In the C-terminal section; belongs to the class-I pyridoxal-phosphate-dependent aminotransferase family.</text>
</comment>
<dbReference type="GO" id="GO:0003700">
    <property type="term" value="F:DNA-binding transcription factor activity"/>
    <property type="evidence" value="ECO:0007669"/>
    <property type="project" value="InterPro"/>
</dbReference>
<dbReference type="PANTHER" id="PTHR46577">
    <property type="entry name" value="HTH-TYPE TRANSCRIPTIONAL REGULATORY PROTEIN GABR"/>
    <property type="match status" value="1"/>
</dbReference>
<dbReference type="HOGENOM" id="CLU_017584_0_1_11"/>
<dbReference type="STRING" id="649764.HMPREF0762_00972"/>
<dbReference type="CDD" id="cd07377">
    <property type="entry name" value="WHTH_GntR"/>
    <property type="match status" value="1"/>
</dbReference>
<dbReference type="SUPFAM" id="SSF46785">
    <property type="entry name" value="Winged helix' DNA-binding domain"/>
    <property type="match status" value="1"/>
</dbReference>
<evidence type="ECO:0000256" key="4">
    <source>
        <dbReference type="ARBA" id="ARBA00023125"/>
    </source>
</evidence>
<dbReference type="PANTHER" id="PTHR46577:SF1">
    <property type="entry name" value="HTH-TYPE TRANSCRIPTIONAL REGULATORY PROTEIN GABR"/>
    <property type="match status" value="1"/>
</dbReference>
<dbReference type="InterPro" id="IPR036390">
    <property type="entry name" value="WH_DNA-bd_sf"/>
</dbReference>
<evidence type="ECO:0000256" key="5">
    <source>
        <dbReference type="ARBA" id="ARBA00023163"/>
    </source>
</evidence>
<dbReference type="OrthoDB" id="594134at2"/>
<dbReference type="InterPro" id="IPR015421">
    <property type="entry name" value="PyrdxlP-dep_Trfase_major"/>
</dbReference>
<dbReference type="PROSITE" id="PS50949">
    <property type="entry name" value="HTH_GNTR"/>
    <property type="match status" value="1"/>
</dbReference>
<evidence type="ECO:0000259" key="6">
    <source>
        <dbReference type="PROSITE" id="PS50949"/>
    </source>
</evidence>
<dbReference type="CDD" id="cd00609">
    <property type="entry name" value="AAT_like"/>
    <property type="match status" value="1"/>
</dbReference>
<dbReference type="eggNOG" id="COG1167">
    <property type="taxonomic scope" value="Bacteria"/>
</dbReference>
<evidence type="ECO:0000313" key="7">
    <source>
        <dbReference type="EMBL" id="EEZ61631.1"/>
    </source>
</evidence>
<dbReference type="Proteomes" id="UP000006001">
    <property type="component" value="Unassembled WGS sequence"/>
</dbReference>
<feature type="domain" description="HTH gntR-type" evidence="6">
    <location>
        <begin position="11"/>
        <end position="79"/>
    </location>
</feature>
<evidence type="ECO:0000313" key="8">
    <source>
        <dbReference type="Proteomes" id="UP000006001"/>
    </source>
</evidence>
<dbReference type="InterPro" id="IPR036388">
    <property type="entry name" value="WH-like_DNA-bd_sf"/>
</dbReference>
<dbReference type="AlphaFoldDB" id="D0WGL8"/>
<keyword evidence="2" id="KW-0663">Pyridoxal phosphate</keyword>
<dbReference type="Pfam" id="PF00155">
    <property type="entry name" value="Aminotran_1_2"/>
    <property type="match status" value="1"/>
</dbReference>
<dbReference type="SMART" id="SM00345">
    <property type="entry name" value="HTH_GNTR"/>
    <property type="match status" value="1"/>
</dbReference>
<keyword evidence="8" id="KW-1185">Reference proteome</keyword>
<accession>D0WGL8</accession>
<evidence type="ECO:0000256" key="1">
    <source>
        <dbReference type="ARBA" id="ARBA00005384"/>
    </source>
</evidence>
<reference evidence="7" key="1">
    <citation type="submission" date="2009-10" db="EMBL/GenBank/DDBJ databases">
        <authorList>
            <person name="Weinstock G."/>
            <person name="Sodergren E."/>
            <person name="Clifton S."/>
            <person name="Fulton L."/>
            <person name="Fulton B."/>
            <person name="Courtney L."/>
            <person name="Fronick C."/>
            <person name="Harrison M."/>
            <person name="Strong C."/>
            <person name="Farmer C."/>
            <person name="Delahaunty K."/>
            <person name="Markovic C."/>
            <person name="Hall O."/>
            <person name="Minx P."/>
            <person name="Tomlinson C."/>
            <person name="Mitreva M."/>
            <person name="Nelson J."/>
            <person name="Hou S."/>
            <person name="Wollam A."/>
            <person name="Pepin K.H."/>
            <person name="Johnson M."/>
            <person name="Bhonagiri V."/>
            <person name="Nash W.E."/>
            <person name="Warren W."/>
            <person name="Chinwalla A."/>
            <person name="Mardis E.R."/>
            <person name="Wilson R.K."/>
        </authorList>
    </citation>
    <scope>NUCLEOTIDE SEQUENCE [LARGE SCALE GENOMIC DNA]</scope>
    <source>
        <strain evidence="7">ATCC 700122</strain>
    </source>
</reference>
<dbReference type="RefSeq" id="WP_006362228.1">
    <property type="nucleotide sequence ID" value="NZ_GG700630.1"/>
</dbReference>
<dbReference type="InterPro" id="IPR015424">
    <property type="entry name" value="PyrdxlP-dep_Trfase"/>
</dbReference>
<dbReference type="SUPFAM" id="SSF53383">
    <property type="entry name" value="PLP-dependent transferases"/>
    <property type="match status" value="1"/>
</dbReference>
<evidence type="ECO:0000256" key="3">
    <source>
        <dbReference type="ARBA" id="ARBA00023015"/>
    </source>
</evidence>
<keyword evidence="3" id="KW-0805">Transcription regulation</keyword>
<dbReference type="InterPro" id="IPR051446">
    <property type="entry name" value="HTH_trans_reg/aminotransferase"/>
</dbReference>
<proteinExistence type="inferred from homology"/>
<protein>
    <submittedName>
        <fullName evidence="7">Transcriptional regulator, GntR family</fullName>
    </submittedName>
</protein>
<sequence>MDISIDRSGKTPAYRQVYLQIRKDIESGSLKAGDKLPKIRDLAHDLGIARNTVEAAYKQLSIEGYAFGKRGTGYIVEELNLSILDACRASENADDDPRSSRDARPRREPLGNSFGCTYVFSYGNRTSDKLPISTLKTLIDRTLSQEDLTEAASYIDPYGLPDLRRQFSSHLHKTRDIVCSYEQVILQPGTQAALHKIVSVFRHDKRPIALENPGYNAARKVFEERAEAITPIPVSKGQDAFIDALRASNAKLVFLTPSKQFPLGFIMPLSTRLKVIEWARETDAYIIEDDYCYEFRYNSQPVPSLRSLDPDHVIYLGTMSKVFTPAIRISFIVLPKKLQRHWDASSRFDFCSLPWLSQKTLALFMASDAWRRYVRTTVAMYKKRHDLLVKSIEREMGDKVTVMGVDAGLHLLLGDNEGRDQNELINLARENDVRVYGTSGFWAEESHPMRNFVLIGYSGIQDELIPAGISKLAHAWY</sequence>
<organism evidence="7 8">
    <name type="scientific">Slackia exigua (strain ATCC 700122 / DSM 15923 / CIP 105133 / JCM 11022 / KCTC 5966 / S-7)</name>
    <dbReference type="NCBI Taxonomy" id="649764"/>
    <lineage>
        <taxon>Bacteria</taxon>
        <taxon>Bacillati</taxon>
        <taxon>Actinomycetota</taxon>
        <taxon>Coriobacteriia</taxon>
        <taxon>Eggerthellales</taxon>
        <taxon>Eggerthellaceae</taxon>
        <taxon>Slackia</taxon>
    </lineage>
</organism>
<keyword evidence="4" id="KW-0238">DNA-binding</keyword>
<dbReference type="Gene3D" id="3.40.640.10">
    <property type="entry name" value="Type I PLP-dependent aspartate aminotransferase-like (Major domain)"/>
    <property type="match status" value="1"/>
</dbReference>
<dbReference type="Pfam" id="PF00392">
    <property type="entry name" value="GntR"/>
    <property type="match status" value="1"/>
</dbReference>
<keyword evidence="5" id="KW-0804">Transcription</keyword>
<dbReference type="EMBL" id="ACUX02000006">
    <property type="protein sequence ID" value="EEZ61631.1"/>
    <property type="molecule type" value="Genomic_DNA"/>
</dbReference>
<comment type="caution">
    <text evidence="7">The sequence shown here is derived from an EMBL/GenBank/DDBJ whole genome shotgun (WGS) entry which is preliminary data.</text>
</comment>
<dbReference type="Gene3D" id="1.10.10.10">
    <property type="entry name" value="Winged helix-like DNA-binding domain superfamily/Winged helix DNA-binding domain"/>
    <property type="match status" value="1"/>
</dbReference>